<reference evidence="2 3" key="1">
    <citation type="submission" date="2019-07" db="EMBL/GenBank/DDBJ databases">
        <title>Genome sequence of 2 isolates from Red Sea Mangroves.</title>
        <authorList>
            <person name="Sefrji F."/>
            <person name="Michoud G."/>
            <person name="Merlino G."/>
            <person name="Daffonchio D."/>
        </authorList>
    </citation>
    <scope>NUCLEOTIDE SEQUENCE [LARGE SCALE GENOMIC DNA]</scope>
    <source>
        <strain evidence="2 3">R1DC41</strain>
    </source>
</reference>
<dbReference type="GO" id="GO:0008703">
    <property type="term" value="F:5-amino-6-(5-phosphoribosylamino)uracil reductase activity"/>
    <property type="evidence" value="ECO:0007669"/>
    <property type="project" value="InterPro"/>
</dbReference>
<dbReference type="SUPFAM" id="SSF53597">
    <property type="entry name" value="Dihydrofolate reductase-like"/>
    <property type="match status" value="1"/>
</dbReference>
<dbReference type="KEGG" id="mcui:G8O30_13240"/>
<dbReference type="InterPro" id="IPR024072">
    <property type="entry name" value="DHFR-like_dom_sf"/>
</dbReference>
<dbReference type="RefSeq" id="WP_239672533.1">
    <property type="nucleotide sequence ID" value="NZ_CP049742.1"/>
</dbReference>
<feature type="domain" description="Bacterial bifunctional deaminase-reductase C-terminal" evidence="1">
    <location>
        <begin position="6"/>
        <end position="171"/>
    </location>
</feature>
<dbReference type="PANTHER" id="PTHR38011">
    <property type="entry name" value="DIHYDROFOLATE REDUCTASE FAMILY PROTEIN (AFU_ORTHOLOGUE AFUA_8G06820)"/>
    <property type="match status" value="1"/>
</dbReference>
<dbReference type="EMBL" id="CP049742">
    <property type="protein sequence ID" value="QPC47855.1"/>
    <property type="molecule type" value="Genomic_DNA"/>
</dbReference>
<dbReference type="PANTHER" id="PTHR38011:SF11">
    <property type="entry name" value="2,5-DIAMINO-6-RIBOSYLAMINO-4(3H)-PYRIMIDINONE 5'-PHOSPHATE REDUCTASE"/>
    <property type="match status" value="1"/>
</dbReference>
<accession>A0A7S8HGW2</accession>
<dbReference type="GO" id="GO:0009231">
    <property type="term" value="P:riboflavin biosynthetic process"/>
    <property type="evidence" value="ECO:0007669"/>
    <property type="project" value="InterPro"/>
</dbReference>
<dbReference type="Gene3D" id="3.40.430.10">
    <property type="entry name" value="Dihydrofolate Reductase, subunit A"/>
    <property type="match status" value="1"/>
</dbReference>
<dbReference type="AlphaFoldDB" id="A0A7S8HGW2"/>
<keyword evidence="3" id="KW-1185">Reference proteome</keyword>
<protein>
    <submittedName>
        <fullName evidence="2">Dihydrofolate reductase</fullName>
    </submittedName>
</protein>
<proteinExistence type="predicted"/>
<gene>
    <name evidence="2" type="ORF">G8O30_13240</name>
</gene>
<evidence type="ECO:0000313" key="3">
    <source>
        <dbReference type="Proteomes" id="UP000593626"/>
    </source>
</evidence>
<evidence type="ECO:0000259" key="1">
    <source>
        <dbReference type="Pfam" id="PF01872"/>
    </source>
</evidence>
<dbReference type="Proteomes" id="UP000593626">
    <property type="component" value="Chromosome"/>
</dbReference>
<dbReference type="Pfam" id="PF01872">
    <property type="entry name" value="RibD_C"/>
    <property type="match status" value="1"/>
</dbReference>
<organism evidence="2 3">
    <name type="scientific">Mangrovibacillus cuniculi</name>
    <dbReference type="NCBI Taxonomy" id="2593652"/>
    <lineage>
        <taxon>Bacteria</taxon>
        <taxon>Bacillati</taxon>
        <taxon>Bacillota</taxon>
        <taxon>Bacilli</taxon>
        <taxon>Bacillales</taxon>
        <taxon>Bacillaceae</taxon>
        <taxon>Mangrovibacillus</taxon>
    </lineage>
</organism>
<sequence length="178" mass="20181">MSTSKRKVIVYIAASLDGFIAKKDDTIDFLSVVEKENEDYGYYGFVETVDTVIMGRKTYEKVLSFPVDFPHKERDCFVLSQSKKGKDNNVTFYDGNVKDLVDELKKKEGKNIFVDGGAGAVHALREQNLIDEYVISIIPVLLGNGIRLFKDLDHQQTLELVESQSFDTGLVQVKYRVK</sequence>
<evidence type="ECO:0000313" key="2">
    <source>
        <dbReference type="EMBL" id="QPC47855.1"/>
    </source>
</evidence>
<dbReference type="InterPro" id="IPR050765">
    <property type="entry name" value="Riboflavin_Biosynth_HTPR"/>
</dbReference>
<name>A0A7S8HGW2_9BACI</name>
<dbReference type="InterPro" id="IPR002734">
    <property type="entry name" value="RibDG_C"/>
</dbReference>